<dbReference type="Ensembl" id="ENSSSCT00070039751.1">
    <property type="protein sequence ID" value="ENSSSCP00070033297.1"/>
    <property type="gene ID" value="ENSSSCG00070020048.1"/>
</dbReference>
<dbReference type="PANTHER" id="PTHR18952">
    <property type="entry name" value="CARBONIC ANHYDRASE"/>
    <property type="match status" value="1"/>
</dbReference>
<evidence type="ECO:0000256" key="4">
    <source>
        <dbReference type="ARBA" id="ARBA00048348"/>
    </source>
</evidence>
<dbReference type="Gene3D" id="3.10.200.10">
    <property type="entry name" value="Alpha carbonic anhydrase"/>
    <property type="match status" value="1"/>
</dbReference>
<evidence type="ECO:0000256" key="3">
    <source>
        <dbReference type="ARBA" id="ARBA00022833"/>
    </source>
</evidence>
<keyword evidence="5" id="KW-0456">Lyase</keyword>
<protein>
    <recommendedName>
        <fullName evidence="5">Carbonic anhydrase</fullName>
        <ecNumber evidence="5">4.2.1.1</ecNumber>
    </recommendedName>
</protein>
<evidence type="ECO:0000313" key="8">
    <source>
        <dbReference type="Proteomes" id="UP000314985"/>
    </source>
</evidence>
<dbReference type="Ensembl" id="ENSSSCT00070039743.1">
    <property type="protein sequence ID" value="ENSSSCP00070033289.1"/>
    <property type="gene ID" value="ENSSSCG00070020048.1"/>
</dbReference>
<dbReference type="InterPro" id="IPR023561">
    <property type="entry name" value="Carbonic_anhydrase_a-class"/>
</dbReference>
<evidence type="ECO:0000259" key="6">
    <source>
        <dbReference type="PROSITE" id="PS51144"/>
    </source>
</evidence>
<organism evidence="7 8">
    <name type="scientific">Sus scrofa</name>
    <name type="common">Pig</name>
    <dbReference type="NCBI Taxonomy" id="9823"/>
    <lineage>
        <taxon>Eukaryota</taxon>
        <taxon>Metazoa</taxon>
        <taxon>Chordata</taxon>
        <taxon>Craniata</taxon>
        <taxon>Vertebrata</taxon>
        <taxon>Euteleostomi</taxon>
        <taxon>Mammalia</taxon>
        <taxon>Eutheria</taxon>
        <taxon>Laurasiatheria</taxon>
        <taxon>Artiodactyla</taxon>
        <taxon>Suina</taxon>
        <taxon>Suidae</taxon>
        <taxon>Sus</taxon>
    </lineage>
</organism>
<proteinExistence type="inferred from homology"/>
<dbReference type="PANTHER" id="PTHR18952:SF25">
    <property type="entry name" value="CARBONIC ANHYDRASE 5B, MITOCHONDRIAL-RELATED"/>
    <property type="match status" value="1"/>
</dbReference>
<keyword evidence="2 5" id="KW-0479">Metal-binding</keyword>
<dbReference type="Proteomes" id="UP000314985">
    <property type="component" value="Unassembled WGS sequence"/>
</dbReference>
<dbReference type="EC" id="4.2.1.1" evidence="5"/>
<dbReference type="InterPro" id="IPR036398">
    <property type="entry name" value="CA_dom_sf"/>
</dbReference>
<dbReference type="InterPro" id="IPR018338">
    <property type="entry name" value="Carbonic_anhydrase_a-class_CS"/>
</dbReference>
<evidence type="ECO:0000256" key="2">
    <source>
        <dbReference type="ARBA" id="ARBA00022723"/>
    </source>
</evidence>
<dbReference type="SUPFAM" id="SSF51069">
    <property type="entry name" value="Carbonic anhydrase"/>
    <property type="match status" value="1"/>
</dbReference>
<dbReference type="PROSITE" id="PS51144">
    <property type="entry name" value="ALPHA_CA_2"/>
    <property type="match status" value="1"/>
</dbReference>
<dbReference type="Pfam" id="PF00194">
    <property type="entry name" value="Carb_anhydrase"/>
    <property type="match status" value="1"/>
</dbReference>
<evidence type="ECO:0000256" key="5">
    <source>
        <dbReference type="RuleBase" id="RU367011"/>
    </source>
</evidence>
<dbReference type="SMART" id="SM01057">
    <property type="entry name" value="Carb_anhydrase"/>
    <property type="match status" value="1"/>
</dbReference>
<sequence>MVMLSRLRVILQASLCRALWRRFQIPRSMSARPCSLYTCTYKTRNRDLHPLWESADLVPAGERQSPINIRWRDSVYDPGLKPLTISYDPTTCLHVWNNGYSFLVEFEDSTDKSVIEGGPLEHNYRLKQFHFHWGAIDAWGSEHTVDSKCYPAELHLVHWNAVKFENFEDAAQEENGLAVIGVFLKLGKHHKEVQKLVDTLPSIKHKDTLVEFGSFDPSCLMPTCPDYWTYSGSLTTPPLSESVTWIIKKQPIEVAHDQVRASHISALGNSSLPLYNKAGLKLWHWFLTSCTAYYICLLKCANSLCSFRYELGNVQINYRGELKLRKQAFYFHI</sequence>
<comment type="catalytic activity">
    <reaction evidence="4 5">
        <text>hydrogencarbonate + H(+) = CO2 + H2O</text>
        <dbReference type="Rhea" id="RHEA:10748"/>
        <dbReference type="ChEBI" id="CHEBI:15377"/>
        <dbReference type="ChEBI" id="CHEBI:15378"/>
        <dbReference type="ChEBI" id="CHEBI:16526"/>
        <dbReference type="ChEBI" id="CHEBI:17544"/>
        <dbReference type="EC" id="4.2.1.1"/>
    </reaction>
</comment>
<dbReference type="GO" id="GO:0004089">
    <property type="term" value="F:carbonate dehydratase activity"/>
    <property type="evidence" value="ECO:0007669"/>
    <property type="project" value="UniProtKB-UniRule"/>
</dbReference>
<evidence type="ECO:0000256" key="1">
    <source>
        <dbReference type="ARBA" id="ARBA00010718"/>
    </source>
</evidence>
<dbReference type="AlphaFoldDB" id="A0A4X1UUZ4"/>
<feature type="domain" description="Alpha-carbonic anhydrase" evidence="6">
    <location>
        <begin position="37"/>
        <end position="286"/>
    </location>
</feature>
<comment type="similarity">
    <text evidence="1 5">Belongs to the alpha-carbonic anhydrase family.</text>
</comment>
<reference evidence="8" key="1">
    <citation type="submission" date="2017-08" db="EMBL/GenBank/DDBJ databases">
        <title>USMARCv1.0.</title>
        <authorList>
            <person name="Hannum G.I."/>
            <person name="Koren S."/>
            <person name="Schroeder S.G."/>
            <person name="Chin S.C."/>
            <person name="Nonneman D.J."/>
            <person name="Becker S.A."/>
            <person name="Rosen B.D."/>
            <person name="Bickhart D.M."/>
            <person name="Putnam N.H."/>
            <person name="Green R.E."/>
            <person name="Tuggle C.K."/>
            <person name="Liu H."/>
            <person name="Rohrer G.A."/>
            <person name="Warr A."/>
            <person name="Hall R."/>
            <person name="Kim K."/>
            <person name="Hume D.A."/>
            <person name="Talbot R."/>
            <person name="Chow W."/>
            <person name="Howe K."/>
            <person name="Schwartz A.S."/>
            <person name="Watson M."/>
            <person name="Archibald A.L."/>
            <person name="Phillippy A.M."/>
            <person name="Smith T.P.L."/>
        </authorList>
    </citation>
    <scope>NUCLEOTIDE SEQUENCE [LARGE SCALE GENOMIC DNA]</scope>
</reference>
<dbReference type="InterPro" id="IPR001148">
    <property type="entry name" value="CA_dom"/>
</dbReference>
<reference evidence="7" key="2">
    <citation type="submission" date="2025-05" db="UniProtKB">
        <authorList>
            <consortium name="Ensembl"/>
        </authorList>
    </citation>
    <scope>IDENTIFICATION</scope>
</reference>
<evidence type="ECO:0000313" key="7">
    <source>
        <dbReference type="Ensembl" id="ENSSSCP00070033297.1"/>
    </source>
</evidence>
<comment type="function">
    <text evidence="5">Reversible hydration of carbon dioxide.</text>
</comment>
<dbReference type="PROSITE" id="PS00162">
    <property type="entry name" value="ALPHA_CA_1"/>
    <property type="match status" value="1"/>
</dbReference>
<dbReference type="GO" id="GO:0008270">
    <property type="term" value="F:zinc ion binding"/>
    <property type="evidence" value="ECO:0007669"/>
    <property type="project" value="UniProtKB-UniRule"/>
</dbReference>
<name>A0A4X1UUZ4_PIG</name>
<keyword evidence="3 5" id="KW-0862">Zinc</keyword>
<accession>A0A4X1UUZ4</accession>
<comment type="cofactor">
    <cofactor evidence="5">
        <name>Zn(2+)</name>
        <dbReference type="ChEBI" id="CHEBI:29105"/>
    </cofactor>
</comment>